<keyword evidence="2" id="KW-0813">Transport</keyword>
<evidence type="ECO:0000256" key="6">
    <source>
        <dbReference type="SAM" id="Phobius"/>
    </source>
</evidence>
<evidence type="ECO:0000256" key="2">
    <source>
        <dbReference type="ARBA" id="ARBA00022448"/>
    </source>
</evidence>
<keyword evidence="5 6" id="KW-0472">Membrane</keyword>
<keyword evidence="4 6" id="KW-1133">Transmembrane helix</keyword>
<comment type="caution">
    <text evidence="8">The sequence shown here is derived from an EMBL/GenBank/DDBJ whole genome shotgun (WGS) entry which is preliminary data.</text>
</comment>
<dbReference type="GO" id="GO:0022857">
    <property type="term" value="F:transmembrane transporter activity"/>
    <property type="evidence" value="ECO:0007669"/>
    <property type="project" value="InterPro"/>
</dbReference>
<keyword evidence="3 6" id="KW-0812">Transmembrane</keyword>
<dbReference type="AlphaFoldDB" id="A0AAV9NFZ6"/>
<evidence type="ECO:0000256" key="4">
    <source>
        <dbReference type="ARBA" id="ARBA00022989"/>
    </source>
</evidence>
<evidence type="ECO:0000259" key="7">
    <source>
        <dbReference type="PROSITE" id="PS50850"/>
    </source>
</evidence>
<accession>A0AAV9NFZ6</accession>
<feature type="transmembrane region" description="Helical" evidence="6">
    <location>
        <begin position="153"/>
        <end position="176"/>
    </location>
</feature>
<dbReference type="EMBL" id="JAVRRD010000010">
    <property type="protein sequence ID" value="KAK5054529.1"/>
    <property type="molecule type" value="Genomic_DNA"/>
</dbReference>
<evidence type="ECO:0000256" key="1">
    <source>
        <dbReference type="ARBA" id="ARBA00004141"/>
    </source>
</evidence>
<dbReference type="InterPro" id="IPR036259">
    <property type="entry name" value="MFS_trans_sf"/>
</dbReference>
<comment type="subcellular location">
    <subcellularLocation>
        <location evidence="1">Membrane</location>
        <topology evidence="1">Multi-pass membrane protein</topology>
    </subcellularLocation>
</comment>
<dbReference type="Pfam" id="PF07690">
    <property type="entry name" value="MFS_1"/>
    <property type="match status" value="1"/>
</dbReference>
<evidence type="ECO:0000313" key="8">
    <source>
        <dbReference type="EMBL" id="KAK5054529.1"/>
    </source>
</evidence>
<proteinExistence type="predicted"/>
<dbReference type="GeneID" id="89969640"/>
<reference evidence="8 9" key="1">
    <citation type="submission" date="2023-08" db="EMBL/GenBank/DDBJ databases">
        <title>Black Yeasts Isolated from many extreme environments.</title>
        <authorList>
            <person name="Coleine C."/>
            <person name="Stajich J.E."/>
            <person name="Selbmann L."/>
        </authorList>
    </citation>
    <scope>NUCLEOTIDE SEQUENCE [LARGE SCALE GENOMIC DNA]</scope>
    <source>
        <strain evidence="8 9">CCFEE 5792</strain>
    </source>
</reference>
<feature type="transmembrane region" description="Helical" evidence="6">
    <location>
        <begin position="64"/>
        <end position="82"/>
    </location>
</feature>
<dbReference type="PANTHER" id="PTHR43791">
    <property type="entry name" value="PERMEASE-RELATED"/>
    <property type="match status" value="1"/>
</dbReference>
<dbReference type="GO" id="GO:0016020">
    <property type="term" value="C:membrane"/>
    <property type="evidence" value="ECO:0007669"/>
    <property type="project" value="UniProtKB-SubCell"/>
</dbReference>
<keyword evidence="9" id="KW-1185">Reference proteome</keyword>
<name>A0AAV9NFZ6_9EURO</name>
<gene>
    <name evidence="8" type="ORF">LTR84_001420</name>
</gene>
<feature type="domain" description="Major facilitator superfamily (MFS) profile" evidence="7">
    <location>
        <begin position="1"/>
        <end position="248"/>
    </location>
</feature>
<dbReference type="SUPFAM" id="SSF103473">
    <property type="entry name" value="MFS general substrate transporter"/>
    <property type="match status" value="1"/>
</dbReference>
<evidence type="ECO:0000313" key="9">
    <source>
        <dbReference type="Proteomes" id="UP001358417"/>
    </source>
</evidence>
<protein>
    <recommendedName>
        <fullName evidence="7">Major facilitator superfamily (MFS) profile domain-containing protein</fullName>
    </recommendedName>
</protein>
<sequence length="248" mass="27597">MALSMTLQYMDKQALPAASILGIIQDLKLSGAQYSWASSIFWFGYLASTYATPYLMVRLPIGKVLSCTFVGWAVMIGCHATLKNFGGLMAVRALLGMAEAAAIPGFSLLTGMFYKRQEHALRHGLWFIGNSLGIMIAGLLSFGIAHVKSGIGAWKWLFVTLAVITFAWAVVMFWTLPDTPATAKFLSKERRIHAVERLRSNQMIVKNNQFQWYQFREALLDPRIWLLCLFLMAVSICSSSIAAVLFVP</sequence>
<dbReference type="PANTHER" id="PTHR43791:SF103">
    <property type="entry name" value="MAJOR FACILITATOR SUPERFAMILY (MFS) PROFILE DOMAIN-CONTAINING PROTEIN-RELATED"/>
    <property type="match status" value="1"/>
</dbReference>
<evidence type="ECO:0000256" key="5">
    <source>
        <dbReference type="ARBA" id="ARBA00023136"/>
    </source>
</evidence>
<dbReference type="PROSITE" id="PS50850">
    <property type="entry name" value="MFS"/>
    <property type="match status" value="1"/>
</dbReference>
<dbReference type="Proteomes" id="UP001358417">
    <property type="component" value="Unassembled WGS sequence"/>
</dbReference>
<organism evidence="8 9">
    <name type="scientific">Exophiala bonariae</name>
    <dbReference type="NCBI Taxonomy" id="1690606"/>
    <lineage>
        <taxon>Eukaryota</taxon>
        <taxon>Fungi</taxon>
        <taxon>Dikarya</taxon>
        <taxon>Ascomycota</taxon>
        <taxon>Pezizomycotina</taxon>
        <taxon>Eurotiomycetes</taxon>
        <taxon>Chaetothyriomycetidae</taxon>
        <taxon>Chaetothyriales</taxon>
        <taxon>Herpotrichiellaceae</taxon>
        <taxon>Exophiala</taxon>
    </lineage>
</organism>
<dbReference type="RefSeq" id="XP_064707302.1">
    <property type="nucleotide sequence ID" value="XM_064845044.1"/>
</dbReference>
<feature type="transmembrane region" description="Helical" evidence="6">
    <location>
        <begin position="224"/>
        <end position="247"/>
    </location>
</feature>
<evidence type="ECO:0000256" key="3">
    <source>
        <dbReference type="ARBA" id="ARBA00022692"/>
    </source>
</evidence>
<feature type="transmembrane region" description="Helical" evidence="6">
    <location>
        <begin position="126"/>
        <end position="147"/>
    </location>
</feature>
<dbReference type="InterPro" id="IPR020846">
    <property type="entry name" value="MFS_dom"/>
</dbReference>
<feature type="transmembrane region" description="Helical" evidence="6">
    <location>
        <begin position="94"/>
        <end position="114"/>
    </location>
</feature>
<dbReference type="InterPro" id="IPR011701">
    <property type="entry name" value="MFS"/>
</dbReference>
<dbReference type="Gene3D" id="1.20.1250.20">
    <property type="entry name" value="MFS general substrate transporter like domains"/>
    <property type="match status" value="1"/>
</dbReference>